<dbReference type="InterPro" id="IPR014031">
    <property type="entry name" value="Ketoacyl_synth_C"/>
</dbReference>
<reference evidence="6 7" key="1">
    <citation type="submission" date="2022-05" db="EMBL/GenBank/DDBJ databases">
        <title>Novel Pseudomonas spp. Isolated from a Rainbow Trout Aquaculture Facility.</title>
        <authorList>
            <person name="Testerman T."/>
            <person name="Graf J."/>
        </authorList>
    </citation>
    <scope>NUCLEOTIDE SEQUENCE [LARGE SCALE GENOMIC DNA]</scope>
    <source>
        <strain evidence="6 7">ID681</strain>
    </source>
</reference>
<name>A0ABT5NRI4_9PSED</name>
<organism evidence="6 7">
    <name type="scientific">Pseudomonas fontis</name>
    <dbReference type="NCBI Taxonomy" id="2942633"/>
    <lineage>
        <taxon>Bacteria</taxon>
        <taxon>Pseudomonadati</taxon>
        <taxon>Pseudomonadota</taxon>
        <taxon>Gammaproteobacteria</taxon>
        <taxon>Pseudomonadales</taxon>
        <taxon>Pseudomonadaceae</taxon>
        <taxon>Pseudomonas</taxon>
    </lineage>
</organism>
<evidence type="ECO:0000256" key="4">
    <source>
        <dbReference type="RuleBase" id="RU003694"/>
    </source>
</evidence>
<comment type="pathway">
    <text evidence="1">Lipid metabolism; fatty acid biosynthesis.</text>
</comment>
<dbReference type="Gene3D" id="3.40.47.10">
    <property type="match status" value="1"/>
</dbReference>
<accession>A0ABT5NRI4</accession>
<sequence length="429" mass="45986">MASSLGNVLETFWQECLEPTVQAAALPALWHAFFTPRSAYWMPYERVPGIDDLNFRLFDRNLYDQATVNFLYTATQAVENAGLALLEGAHSAKSKHIAGYPAGRVGVFVGTSVGGISTFIDSYLNHLLKRLGSTLELPGGEIQLPHGKRFNPFACARFMPNSPASSVGILLGAQGKARSFNYACASSTIAVGEAFNSVSRGEVDCAIAGGTEYLMDPYGAIFRSFDIAGILTRSTDGPQACNRPFDQHRSGLLYAQGASASLILEEREQALARGAPIYAEIKSYAENFEAHSLMSVDPSGEAIERLLHDLLGKVGYQPGDVDYINAHGTGTLTSDQVESEVIARMFGSRVAVNSSKSLLGHTFGASGALEAVISCLSIKHQILHPSLNAASPIADLNLVQQPLRQKVDTVISQNFGFGGHNAALLFARP</sequence>
<feature type="domain" description="Ketosynthase family 3 (KS3)" evidence="5">
    <location>
        <begin position="1"/>
        <end position="428"/>
    </location>
</feature>
<evidence type="ECO:0000256" key="3">
    <source>
        <dbReference type="ARBA" id="ARBA00022679"/>
    </source>
</evidence>
<dbReference type="SUPFAM" id="SSF53901">
    <property type="entry name" value="Thiolase-like"/>
    <property type="match status" value="2"/>
</dbReference>
<dbReference type="Pfam" id="PF02801">
    <property type="entry name" value="Ketoacyl-synt_C"/>
    <property type="match status" value="1"/>
</dbReference>
<proteinExistence type="inferred from homology"/>
<dbReference type="Pfam" id="PF00109">
    <property type="entry name" value="ketoacyl-synt"/>
    <property type="match status" value="1"/>
</dbReference>
<evidence type="ECO:0000313" key="7">
    <source>
        <dbReference type="Proteomes" id="UP001148203"/>
    </source>
</evidence>
<evidence type="ECO:0000313" key="6">
    <source>
        <dbReference type="EMBL" id="MDD0990771.1"/>
    </source>
</evidence>
<dbReference type="PROSITE" id="PS00606">
    <property type="entry name" value="KS3_1"/>
    <property type="match status" value="1"/>
</dbReference>
<dbReference type="Proteomes" id="UP001148203">
    <property type="component" value="Unassembled WGS sequence"/>
</dbReference>
<evidence type="ECO:0000256" key="2">
    <source>
        <dbReference type="ARBA" id="ARBA00008467"/>
    </source>
</evidence>
<keyword evidence="3 4" id="KW-0808">Transferase</keyword>
<protein>
    <submittedName>
        <fullName evidence="6">Beta-ketoacyl-[acyl-carrier-protein] synthase family protein</fullName>
    </submittedName>
</protein>
<keyword evidence="7" id="KW-1185">Reference proteome</keyword>
<dbReference type="PROSITE" id="PS52004">
    <property type="entry name" value="KS3_2"/>
    <property type="match status" value="1"/>
</dbReference>
<dbReference type="CDD" id="cd00834">
    <property type="entry name" value="KAS_I_II"/>
    <property type="match status" value="1"/>
</dbReference>
<dbReference type="InterPro" id="IPR020841">
    <property type="entry name" value="PKS_Beta-ketoAc_synthase_dom"/>
</dbReference>
<comment type="caution">
    <text evidence="6">The sequence shown here is derived from an EMBL/GenBank/DDBJ whole genome shotgun (WGS) entry which is preliminary data.</text>
</comment>
<dbReference type="InterPro" id="IPR000794">
    <property type="entry name" value="Beta-ketoacyl_synthase"/>
</dbReference>
<dbReference type="InterPro" id="IPR016039">
    <property type="entry name" value="Thiolase-like"/>
</dbReference>
<evidence type="ECO:0000256" key="1">
    <source>
        <dbReference type="ARBA" id="ARBA00005194"/>
    </source>
</evidence>
<dbReference type="PANTHER" id="PTHR11712:SF336">
    <property type="entry name" value="3-OXOACYL-[ACYL-CARRIER-PROTEIN] SYNTHASE, MITOCHONDRIAL"/>
    <property type="match status" value="1"/>
</dbReference>
<dbReference type="EMBL" id="JAMDGY010000024">
    <property type="protein sequence ID" value="MDD0990771.1"/>
    <property type="molecule type" value="Genomic_DNA"/>
</dbReference>
<dbReference type="InterPro" id="IPR018201">
    <property type="entry name" value="Ketoacyl_synth_AS"/>
</dbReference>
<dbReference type="PANTHER" id="PTHR11712">
    <property type="entry name" value="POLYKETIDE SYNTHASE-RELATED"/>
    <property type="match status" value="1"/>
</dbReference>
<comment type="similarity">
    <text evidence="2 4">Belongs to the thiolase-like superfamily. Beta-ketoacyl-ACP synthases family.</text>
</comment>
<gene>
    <name evidence="6" type="ORF">M5G11_09505</name>
</gene>
<dbReference type="InterPro" id="IPR014030">
    <property type="entry name" value="Ketoacyl_synth_N"/>
</dbReference>
<evidence type="ECO:0000259" key="5">
    <source>
        <dbReference type="PROSITE" id="PS52004"/>
    </source>
</evidence>
<dbReference type="SMART" id="SM00825">
    <property type="entry name" value="PKS_KS"/>
    <property type="match status" value="1"/>
</dbReference>